<dbReference type="GO" id="GO:0000049">
    <property type="term" value="F:tRNA binding"/>
    <property type="evidence" value="ECO:0007669"/>
    <property type="project" value="UniProtKB-KW"/>
</dbReference>
<evidence type="ECO:0000256" key="7">
    <source>
        <dbReference type="RuleBase" id="RU000673"/>
    </source>
</evidence>
<comment type="similarity">
    <text evidence="5 8">Belongs to the PTH family.</text>
</comment>
<evidence type="ECO:0000256" key="1">
    <source>
        <dbReference type="ARBA" id="ARBA00013260"/>
    </source>
</evidence>
<dbReference type="NCBIfam" id="TIGR00447">
    <property type="entry name" value="pth"/>
    <property type="match status" value="1"/>
</dbReference>
<dbReference type="CDD" id="cd00462">
    <property type="entry name" value="PTH"/>
    <property type="match status" value="1"/>
</dbReference>
<dbReference type="GO" id="GO:0004045">
    <property type="term" value="F:peptidyl-tRNA hydrolase activity"/>
    <property type="evidence" value="ECO:0007669"/>
    <property type="project" value="UniProtKB-EC"/>
</dbReference>
<organism evidence="9 10">
    <name type="scientific">Candidatus Woesebacteria bacterium RIFCSPHIGHO2_01_FULL_44_21</name>
    <dbReference type="NCBI Taxonomy" id="1802503"/>
    <lineage>
        <taxon>Bacteria</taxon>
        <taxon>Candidatus Woeseibacteriota</taxon>
    </lineage>
</organism>
<dbReference type="Pfam" id="PF01195">
    <property type="entry name" value="Pept_tRNA_hydro"/>
    <property type="match status" value="1"/>
</dbReference>
<comment type="caution">
    <text evidence="9">The sequence shown here is derived from an EMBL/GenBank/DDBJ whole genome shotgun (WGS) entry which is preliminary data.</text>
</comment>
<evidence type="ECO:0000313" key="10">
    <source>
        <dbReference type="Proteomes" id="UP000178870"/>
    </source>
</evidence>
<dbReference type="PROSITE" id="PS01195">
    <property type="entry name" value="PEPT_TRNA_HYDROL_1"/>
    <property type="match status" value="1"/>
</dbReference>
<sequence>MKVVVGLGNVGDKYKNTRHNVGFILLDKLAAIYNLQFSISKKLHSEIAQKDKLILSKPLTMMNNSGGSVKSLATYYMLLSTDLYIVHDDLDIKLGEYKIQKGKGPKVHKGINSIEKALGTDDFWRVRVGVDNRDSNNRTPGEQYVLQDFTSEEKEILDKVLDETCKKLATL</sequence>
<dbReference type="AlphaFoldDB" id="A0A1F7YYR3"/>
<name>A0A1F7YYR3_9BACT</name>
<dbReference type="EMBL" id="MGGP01000014">
    <property type="protein sequence ID" value="OGM32472.1"/>
    <property type="molecule type" value="Genomic_DNA"/>
</dbReference>
<evidence type="ECO:0000256" key="4">
    <source>
        <dbReference type="ARBA" id="ARBA00022884"/>
    </source>
</evidence>
<evidence type="ECO:0000256" key="3">
    <source>
        <dbReference type="ARBA" id="ARBA00022801"/>
    </source>
</evidence>
<gene>
    <name evidence="9" type="ORF">A2803_03310</name>
</gene>
<accession>A0A1F7YYR3</accession>
<evidence type="ECO:0000256" key="2">
    <source>
        <dbReference type="ARBA" id="ARBA00022555"/>
    </source>
</evidence>
<evidence type="ECO:0000256" key="8">
    <source>
        <dbReference type="RuleBase" id="RU004320"/>
    </source>
</evidence>
<proteinExistence type="inferred from homology"/>
<evidence type="ECO:0000256" key="5">
    <source>
        <dbReference type="ARBA" id="ARBA00038063"/>
    </source>
</evidence>
<keyword evidence="2" id="KW-0820">tRNA-binding</keyword>
<dbReference type="Proteomes" id="UP000178870">
    <property type="component" value="Unassembled WGS sequence"/>
</dbReference>
<dbReference type="PANTHER" id="PTHR17224">
    <property type="entry name" value="PEPTIDYL-TRNA HYDROLASE"/>
    <property type="match status" value="1"/>
</dbReference>
<dbReference type="Gene3D" id="3.40.50.1470">
    <property type="entry name" value="Peptidyl-tRNA hydrolase"/>
    <property type="match status" value="1"/>
</dbReference>
<dbReference type="InterPro" id="IPR036416">
    <property type="entry name" value="Pept_tRNA_hydro_sf"/>
</dbReference>
<comment type="catalytic activity">
    <reaction evidence="7">
        <text>an N-acyl-L-alpha-aminoacyl-tRNA + H2O = an N-acyl-L-amino acid + a tRNA + H(+)</text>
        <dbReference type="Rhea" id="RHEA:54448"/>
        <dbReference type="Rhea" id="RHEA-COMP:10123"/>
        <dbReference type="Rhea" id="RHEA-COMP:13883"/>
        <dbReference type="ChEBI" id="CHEBI:15377"/>
        <dbReference type="ChEBI" id="CHEBI:15378"/>
        <dbReference type="ChEBI" id="CHEBI:59874"/>
        <dbReference type="ChEBI" id="CHEBI:78442"/>
        <dbReference type="ChEBI" id="CHEBI:138191"/>
        <dbReference type="EC" id="3.1.1.29"/>
    </reaction>
</comment>
<dbReference type="InterPro" id="IPR018171">
    <property type="entry name" value="Pept_tRNA_hydro_CS"/>
</dbReference>
<keyword evidence="4" id="KW-0694">RNA-binding</keyword>
<dbReference type="InterPro" id="IPR001328">
    <property type="entry name" value="Pept_tRNA_hydro"/>
</dbReference>
<evidence type="ECO:0000256" key="6">
    <source>
        <dbReference type="ARBA" id="ARBA00050038"/>
    </source>
</evidence>
<reference evidence="9 10" key="1">
    <citation type="journal article" date="2016" name="Nat. Commun.">
        <title>Thousands of microbial genomes shed light on interconnected biogeochemical processes in an aquifer system.</title>
        <authorList>
            <person name="Anantharaman K."/>
            <person name="Brown C.T."/>
            <person name="Hug L.A."/>
            <person name="Sharon I."/>
            <person name="Castelle C.J."/>
            <person name="Probst A.J."/>
            <person name="Thomas B.C."/>
            <person name="Singh A."/>
            <person name="Wilkins M.J."/>
            <person name="Karaoz U."/>
            <person name="Brodie E.L."/>
            <person name="Williams K.H."/>
            <person name="Hubbard S.S."/>
            <person name="Banfield J.F."/>
        </authorList>
    </citation>
    <scope>NUCLEOTIDE SEQUENCE [LARGE SCALE GENOMIC DNA]</scope>
</reference>
<protein>
    <recommendedName>
        <fullName evidence="6 7">Peptidyl-tRNA hydrolase</fullName>
        <ecNumber evidence="1 7">3.1.1.29</ecNumber>
    </recommendedName>
</protein>
<dbReference type="PANTHER" id="PTHR17224:SF1">
    <property type="entry name" value="PEPTIDYL-TRNA HYDROLASE"/>
    <property type="match status" value="1"/>
</dbReference>
<dbReference type="EC" id="3.1.1.29" evidence="1 7"/>
<dbReference type="SUPFAM" id="SSF53178">
    <property type="entry name" value="Peptidyl-tRNA hydrolase-like"/>
    <property type="match status" value="1"/>
</dbReference>
<keyword evidence="3 7" id="KW-0378">Hydrolase</keyword>
<evidence type="ECO:0000313" key="9">
    <source>
        <dbReference type="EMBL" id="OGM32472.1"/>
    </source>
</evidence>